<comment type="caution">
    <text evidence="2">The sequence shown here is derived from an EMBL/GenBank/DDBJ whole genome shotgun (WGS) entry which is preliminary data.</text>
</comment>
<dbReference type="EMBL" id="JAUPFM010000018">
    <property type="protein sequence ID" value="KAK2821875.1"/>
    <property type="molecule type" value="Genomic_DNA"/>
</dbReference>
<name>A0AA88IRM6_CHASR</name>
<reference evidence="2" key="1">
    <citation type="submission" date="2023-07" db="EMBL/GenBank/DDBJ databases">
        <title>Chromosome-level Genome Assembly of Striped Snakehead (Channa striata).</title>
        <authorList>
            <person name="Liu H."/>
        </authorList>
    </citation>
    <scope>NUCLEOTIDE SEQUENCE</scope>
    <source>
        <strain evidence="2">Gz</strain>
        <tissue evidence="2">Muscle</tissue>
    </source>
</reference>
<sequence length="253" mass="27919">MISSNWVRASSTVFLRFCTKAFTKAVGMSAVTRTMSFAAPTLDSTVIFRDPSSLQQRVHFRSGDVKERPVSTGGLALTGVSTSVSSAWRVRSAPRRQGSRPGSPMAPSSSRVYTAHPDGHFSSHRTNSERLVETPPDVGRVERTVGQKQLPGIHITFKNKGPENSARIPSDELLTVYLYVGRMRTSSCPCKLPSLCEYNVQRVQAYGTHISSFQPRPECTRATGGTSSVKQHRGLRRYYESRPLRVGCANRLV</sequence>
<keyword evidence="3" id="KW-1185">Reference proteome</keyword>
<evidence type="ECO:0000256" key="1">
    <source>
        <dbReference type="SAM" id="MobiDB-lite"/>
    </source>
</evidence>
<feature type="region of interest" description="Disordered" evidence="1">
    <location>
        <begin position="88"/>
        <end position="136"/>
    </location>
</feature>
<accession>A0AA88IRM6</accession>
<feature type="compositionally biased region" description="Basic and acidic residues" evidence="1">
    <location>
        <begin position="117"/>
        <end position="132"/>
    </location>
</feature>
<dbReference type="Proteomes" id="UP001187415">
    <property type="component" value="Unassembled WGS sequence"/>
</dbReference>
<proteinExistence type="predicted"/>
<protein>
    <submittedName>
        <fullName evidence="2">Uncharacterized protein</fullName>
    </submittedName>
</protein>
<evidence type="ECO:0000313" key="2">
    <source>
        <dbReference type="EMBL" id="KAK2821875.1"/>
    </source>
</evidence>
<organism evidence="2 3">
    <name type="scientific">Channa striata</name>
    <name type="common">Snakehead murrel</name>
    <name type="synonym">Ophicephalus striatus</name>
    <dbReference type="NCBI Taxonomy" id="64152"/>
    <lineage>
        <taxon>Eukaryota</taxon>
        <taxon>Metazoa</taxon>
        <taxon>Chordata</taxon>
        <taxon>Craniata</taxon>
        <taxon>Vertebrata</taxon>
        <taxon>Euteleostomi</taxon>
        <taxon>Actinopterygii</taxon>
        <taxon>Neopterygii</taxon>
        <taxon>Teleostei</taxon>
        <taxon>Neoteleostei</taxon>
        <taxon>Acanthomorphata</taxon>
        <taxon>Anabantaria</taxon>
        <taxon>Anabantiformes</taxon>
        <taxon>Channoidei</taxon>
        <taxon>Channidae</taxon>
        <taxon>Channa</taxon>
    </lineage>
</organism>
<dbReference type="AlphaFoldDB" id="A0AA88IRM6"/>
<evidence type="ECO:0000313" key="3">
    <source>
        <dbReference type="Proteomes" id="UP001187415"/>
    </source>
</evidence>
<gene>
    <name evidence="2" type="ORF">Q5P01_021940</name>
</gene>